<dbReference type="EMBL" id="SIHI01000002">
    <property type="protein sequence ID" value="TWT55844.1"/>
    <property type="molecule type" value="Genomic_DNA"/>
</dbReference>
<comment type="caution">
    <text evidence="2">The sequence shown here is derived from an EMBL/GenBank/DDBJ whole genome shotgun (WGS) entry which is preliminary data.</text>
</comment>
<name>A0A5C5WY02_9PLAN</name>
<feature type="transmembrane region" description="Helical" evidence="1">
    <location>
        <begin position="410"/>
        <end position="432"/>
    </location>
</feature>
<dbReference type="Proteomes" id="UP000317243">
    <property type="component" value="Unassembled WGS sequence"/>
</dbReference>
<sequence length="500" mass="55469">MHRFPKILKSTISREANRLDLMVIRFAIVLASFLILPMFLPLASQPFTAGRILLTVFLILSLLFLTLLGGRVNRNIPGESATGMLSLLALTGTGAWEWTFVKLVHQWSGFLSVWIVRLPILALLFTFGGVRWPDLVTIELLFIALFAMVSAWSMSQALFADGTRTVDWTGLNIVTVIDILLAGPRLGLLLLSLIGFSTPTAVSNVADYLSEHSLFMRIKSFAFGGGVGPSIWLNVCIYLGVAVWSSFSYRRRLFTHIGETPESRPATREEKKAEKTDRTKLPRCWDDALAWQSYAFYSDGDSSLIGRSILYTLAFVCVLVSMSISWLQGLAVLILLISVASFINVLNIPSQCLDKELKTQTLQALTLTPHTGTEIYQAWRRGAMKIAIPDFVYAAAVIFSLYFVHPYLALGAFTLCTAAMISGPFMMVSHLVPLTKKGIGTSLIVVSQLITILSLGTAASIFFHPAAFPFVALPLLWVFNKFLFHVYLEKWFTNKVDSDS</sequence>
<feature type="transmembrane region" description="Helical" evidence="1">
    <location>
        <begin position="107"/>
        <end position="128"/>
    </location>
</feature>
<accession>A0A5C5WY02</accession>
<feature type="transmembrane region" description="Helical" evidence="1">
    <location>
        <begin position="468"/>
        <end position="488"/>
    </location>
</feature>
<feature type="transmembrane region" description="Helical" evidence="1">
    <location>
        <begin position="386"/>
        <end position="404"/>
    </location>
</feature>
<feature type="transmembrane region" description="Helical" evidence="1">
    <location>
        <begin position="330"/>
        <end position="348"/>
    </location>
</feature>
<proteinExistence type="predicted"/>
<feature type="transmembrane region" description="Helical" evidence="1">
    <location>
        <begin position="439"/>
        <end position="462"/>
    </location>
</feature>
<evidence type="ECO:0000313" key="2">
    <source>
        <dbReference type="EMBL" id="TWT55844.1"/>
    </source>
</evidence>
<reference evidence="2 3" key="1">
    <citation type="submission" date="2019-02" db="EMBL/GenBank/DDBJ databases">
        <title>Deep-cultivation of Planctomycetes and their phenomic and genomic characterization uncovers novel biology.</title>
        <authorList>
            <person name="Wiegand S."/>
            <person name="Jogler M."/>
            <person name="Boedeker C."/>
            <person name="Pinto D."/>
            <person name="Vollmers J."/>
            <person name="Rivas-Marin E."/>
            <person name="Kohn T."/>
            <person name="Peeters S.H."/>
            <person name="Heuer A."/>
            <person name="Rast P."/>
            <person name="Oberbeckmann S."/>
            <person name="Bunk B."/>
            <person name="Jeske O."/>
            <person name="Meyerdierks A."/>
            <person name="Storesund J.E."/>
            <person name="Kallscheuer N."/>
            <person name="Luecker S."/>
            <person name="Lage O.M."/>
            <person name="Pohl T."/>
            <person name="Merkel B.J."/>
            <person name="Hornburger P."/>
            <person name="Mueller R.-W."/>
            <person name="Bruemmer F."/>
            <person name="Labrenz M."/>
            <person name="Spormann A.M."/>
            <person name="Op Den Camp H."/>
            <person name="Overmann J."/>
            <person name="Amann R."/>
            <person name="Jetten M.S.M."/>
            <person name="Mascher T."/>
            <person name="Medema M.H."/>
            <person name="Devos D.P."/>
            <person name="Kaster A.-K."/>
            <person name="Ovreas L."/>
            <person name="Rohde M."/>
            <person name="Galperin M.Y."/>
            <person name="Jogler C."/>
        </authorList>
    </citation>
    <scope>NUCLEOTIDE SEQUENCE [LARGE SCALE GENOMIC DNA]</scope>
    <source>
        <strain evidence="2 3">KOR42</strain>
    </source>
</reference>
<organism evidence="2 3">
    <name type="scientific">Thalassoglobus neptunius</name>
    <dbReference type="NCBI Taxonomy" id="1938619"/>
    <lineage>
        <taxon>Bacteria</taxon>
        <taxon>Pseudomonadati</taxon>
        <taxon>Planctomycetota</taxon>
        <taxon>Planctomycetia</taxon>
        <taxon>Planctomycetales</taxon>
        <taxon>Planctomycetaceae</taxon>
        <taxon>Thalassoglobus</taxon>
    </lineage>
</organism>
<evidence type="ECO:0000313" key="3">
    <source>
        <dbReference type="Proteomes" id="UP000317243"/>
    </source>
</evidence>
<dbReference type="AlphaFoldDB" id="A0A5C5WY02"/>
<keyword evidence="1" id="KW-1133">Transmembrane helix</keyword>
<feature type="transmembrane region" description="Helical" evidence="1">
    <location>
        <begin position="21"/>
        <end position="40"/>
    </location>
</feature>
<feature type="transmembrane region" description="Helical" evidence="1">
    <location>
        <begin position="140"/>
        <end position="159"/>
    </location>
</feature>
<protein>
    <submittedName>
        <fullName evidence="2">Uncharacterized protein</fullName>
    </submittedName>
</protein>
<gene>
    <name evidence="2" type="ORF">KOR42_26550</name>
</gene>
<keyword evidence="3" id="KW-1185">Reference proteome</keyword>
<feature type="transmembrane region" description="Helical" evidence="1">
    <location>
        <begin position="52"/>
        <end position="70"/>
    </location>
</feature>
<evidence type="ECO:0000256" key="1">
    <source>
        <dbReference type="SAM" id="Phobius"/>
    </source>
</evidence>
<keyword evidence="1" id="KW-0812">Transmembrane</keyword>
<feature type="transmembrane region" description="Helical" evidence="1">
    <location>
        <begin position="82"/>
        <end position="101"/>
    </location>
</feature>
<keyword evidence="1" id="KW-0472">Membrane</keyword>
<feature type="transmembrane region" description="Helical" evidence="1">
    <location>
        <begin position="221"/>
        <end position="244"/>
    </location>
</feature>